<evidence type="ECO:0000256" key="4">
    <source>
        <dbReference type="ARBA" id="ARBA00022741"/>
    </source>
</evidence>
<keyword evidence="9" id="KW-1185">Reference proteome</keyword>
<dbReference type="SUPFAM" id="SSF53244">
    <property type="entry name" value="MurD-like peptide ligases, peptide-binding domain"/>
    <property type="match status" value="1"/>
</dbReference>
<dbReference type="PANTHER" id="PTHR11136">
    <property type="entry name" value="FOLYLPOLYGLUTAMATE SYNTHASE-RELATED"/>
    <property type="match status" value="1"/>
</dbReference>
<evidence type="ECO:0000256" key="2">
    <source>
        <dbReference type="ARBA" id="ARBA00022598"/>
    </source>
</evidence>
<evidence type="ECO:0000256" key="6">
    <source>
        <dbReference type="ARBA" id="ARBA00022842"/>
    </source>
</evidence>
<gene>
    <name evidence="8" type="ORF">EV213_11130</name>
</gene>
<dbReference type="InterPro" id="IPR001645">
    <property type="entry name" value="Folylpolyglutamate_synth"/>
</dbReference>
<feature type="domain" description="Mur ligase central" evidence="7">
    <location>
        <begin position="47"/>
        <end position="207"/>
    </location>
</feature>
<dbReference type="AlphaFoldDB" id="A0A4R6TYL7"/>
<dbReference type="GO" id="GO:0005524">
    <property type="term" value="F:ATP binding"/>
    <property type="evidence" value="ECO:0007669"/>
    <property type="project" value="UniProtKB-KW"/>
</dbReference>
<comment type="similarity">
    <text evidence="1">Belongs to the folylpolyglutamate synthase family.</text>
</comment>
<reference evidence="8 9" key="1">
    <citation type="submission" date="2019-03" db="EMBL/GenBank/DDBJ databases">
        <title>Genomic Encyclopedia of Type Strains, Phase IV (KMG-IV): sequencing the most valuable type-strain genomes for metagenomic binning, comparative biology and taxonomic classification.</title>
        <authorList>
            <person name="Goeker M."/>
        </authorList>
    </citation>
    <scope>NUCLEOTIDE SEQUENCE [LARGE SCALE GENOMIC DNA]</scope>
    <source>
        <strain evidence="8 9">DSM 28697</strain>
    </source>
</reference>
<keyword evidence="4" id="KW-0547">Nucleotide-binding</keyword>
<keyword evidence="5" id="KW-0067">ATP-binding</keyword>
<sequence>MNATSYTFLSSFYNKFTDRTDQRHLQTMQELLDLFSVDPSTMSIVQIAGSCGKGSTAHYISAMLTAANVSHGLFTGPHLEAYEERIQINGTPIASEDFDALLLRIKTKLDEHPIENAGHMHMMILAALFWYSEQGLSLIIFENGVGGRSDPSNILEPTIAVLTEMTLDHADLLGGTIQDIANDKAAIVKPCTKQLIMSIENKAAQTTVVNSIKRVPITQLNSDFFVHWEGDQLHYKGLSHSIKGLPMISAALYQKNNAATALAVIEALQVNGVSINWPKATSALEWTTIPCRYEKLARDGKDILIDGAHNPFELQALVAAMQADSFMPERVVVSFTSGRSLHDMIQSLSPINATFDVIASPFVERRISLQMISTELDAANISWTYYEDIDDYVTHHLPTSGKILITGSLYLAGYIRKTLAQSVETLNN</sequence>
<dbReference type="OrthoDB" id="9809356at2"/>
<dbReference type="SUPFAM" id="SSF53623">
    <property type="entry name" value="MurD-like peptide ligases, catalytic domain"/>
    <property type="match status" value="1"/>
</dbReference>
<dbReference type="Gene3D" id="3.90.190.20">
    <property type="entry name" value="Mur ligase, C-terminal domain"/>
    <property type="match status" value="1"/>
</dbReference>
<dbReference type="GO" id="GO:0046872">
    <property type="term" value="F:metal ion binding"/>
    <property type="evidence" value="ECO:0007669"/>
    <property type="project" value="UniProtKB-KW"/>
</dbReference>
<keyword evidence="6" id="KW-0460">Magnesium</keyword>
<evidence type="ECO:0000259" key="7">
    <source>
        <dbReference type="Pfam" id="PF08245"/>
    </source>
</evidence>
<dbReference type="GO" id="GO:0005737">
    <property type="term" value="C:cytoplasm"/>
    <property type="evidence" value="ECO:0007669"/>
    <property type="project" value="TreeGrafter"/>
</dbReference>
<dbReference type="GO" id="GO:0004326">
    <property type="term" value="F:tetrahydrofolylpolyglutamate synthase activity"/>
    <property type="evidence" value="ECO:0007669"/>
    <property type="project" value="InterPro"/>
</dbReference>
<accession>A0A4R6TYL7</accession>
<comment type="caution">
    <text evidence="8">The sequence shown here is derived from an EMBL/GenBank/DDBJ whole genome shotgun (WGS) entry which is preliminary data.</text>
</comment>
<dbReference type="PANTHER" id="PTHR11136:SF0">
    <property type="entry name" value="DIHYDROFOLATE SYNTHETASE-RELATED"/>
    <property type="match status" value="1"/>
</dbReference>
<proteinExistence type="inferred from homology"/>
<dbReference type="InterPro" id="IPR013221">
    <property type="entry name" value="Mur_ligase_cen"/>
</dbReference>
<keyword evidence="3" id="KW-0479">Metal-binding</keyword>
<dbReference type="Gene3D" id="3.40.1190.10">
    <property type="entry name" value="Mur-like, catalytic domain"/>
    <property type="match status" value="1"/>
</dbReference>
<dbReference type="RefSeq" id="WP_133581003.1">
    <property type="nucleotide sequence ID" value="NZ_SNYJ01000011.1"/>
</dbReference>
<keyword evidence="2" id="KW-0436">Ligase</keyword>
<evidence type="ECO:0000256" key="1">
    <source>
        <dbReference type="ARBA" id="ARBA00008276"/>
    </source>
</evidence>
<dbReference type="PROSITE" id="PS01012">
    <property type="entry name" value="FOLYLPOLYGLU_SYNT_2"/>
    <property type="match status" value="1"/>
</dbReference>
<dbReference type="Proteomes" id="UP000295632">
    <property type="component" value="Unassembled WGS sequence"/>
</dbReference>
<dbReference type="EMBL" id="SNYJ01000011">
    <property type="protein sequence ID" value="TDQ37952.1"/>
    <property type="molecule type" value="Genomic_DNA"/>
</dbReference>
<dbReference type="NCBIfam" id="TIGR01499">
    <property type="entry name" value="folC"/>
    <property type="match status" value="1"/>
</dbReference>
<name>A0A4R6TYL7_9BACI</name>
<evidence type="ECO:0000313" key="9">
    <source>
        <dbReference type="Proteomes" id="UP000295632"/>
    </source>
</evidence>
<dbReference type="InterPro" id="IPR018109">
    <property type="entry name" value="Folylpolyglutamate_synth_CS"/>
</dbReference>
<protein>
    <submittedName>
        <fullName evidence="8">Dihydrofolate synthase/folylpolyglutamate synthase</fullName>
    </submittedName>
</protein>
<evidence type="ECO:0000256" key="3">
    <source>
        <dbReference type="ARBA" id="ARBA00022723"/>
    </source>
</evidence>
<evidence type="ECO:0000256" key="5">
    <source>
        <dbReference type="ARBA" id="ARBA00022840"/>
    </source>
</evidence>
<dbReference type="GO" id="GO:0008841">
    <property type="term" value="F:dihydrofolate synthase activity"/>
    <property type="evidence" value="ECO:0007669"/>
    <property type="project" value="TreeGrafter"/>
</dbReference>
<organism evidence="8 9">
    <name type="scientific">Aureibacillus halotolerans</name>
    <dbReference type="NCBI Taxonomy" id="1508390"/>
    <lineage>
        <taxon>Bacteria</taxon>
        <taxon>Bacillati</taxon>
        <taxon>Bacillota</taxon>
        <taxon>Bacilli</taxon>
        <taxon>Bacillales</taxon>
        <taxon>Bacillaceae</taxon>
        <taxon>Aureibacillus</taxon>
    </lineage>
</organism>
<evidence type="ECO:0000313" key="8">
    <source>
        <dbReference type="EMBL" id="TDQ37952.1"/>
    </source>
</evidence>
<dbReference type="InterPro" id="IPR036565">
    <property type="entry name" value="Mur-like_cat_sf"/>
</dbReference>
<dbReference type="Pfam" id="PF08245">
    <property type="entry name" value="Mur_ligase_M"/>
    <property type="match status" value="1"/>
</dbReference>
<dbReference type="InterPro" id="IPR036615">
    <property type="entry name" value="Mur_ligase_C_dom_sf"/>
</dbReference>